<comment type="caution">
    <text evidence="3">The sequence shown here is derived from an EMBL/GenBank/DDBJ whole genome shotgun (WGS) entry which is preliminary data.</text>
</comment>
<organism evidence="3 4">
    <name type="scientific">Celerinatantimonas yamalensis</name>
    <dbReference type="NCBI Taxonomy" id="559956"/>
    <lineage>
        <taxon>Bacteria</taxon>
        <taxon>Pseudomonadati</taxon>
        <taxon>Pseudomonadota</taxon>
        <taxon>Gammaproteobacteria</taxon>
        <taxon>Celerinatantimonadaceae</taxon>
        <taxon>Celerinatantimonas</taxon>
    </lineage>
</organism>
<dbReference type="RefSeq" id="WP_408621768.1">
    <property type="nucleotide sequence ID" value="NZ_JBEQCT010000001.1"/>
</dbReference>
<dbReference type="EMBL" id="JBEQCT010000001">
    <property type="protein sequence ID" value="MFM2483633.1"/>
    <property type="molecule type" value="Genomic_DNA"/>
</dbReference>
<feature type="region of interest" description="Disordered" evidence="1">
    <location>
        <begin position="382"/>
        <end position="402"/>
    </location>
</feature>
<evidence type="ECO:0000313" key="4">
    <source>
        <dbReference type="Proteomes" id="UP001629953"/>
    </source>
</evidence>
<name>A0ABW9G3M4_9GAMM</name>
<proteinExistence type="predicted"/>
<protein>
    <submittedName>
        <fullName evidence="3">BatD family protein</fullName>
    </submittedName>
</protein>
<evidence type="ECO:0000256" key="2">
    <source>
        <dbReference type="SAM" id="SignalP"/>
    </source>
</evidence>
<dbReference type="PANTHER" id="PTHR40940:SF1">
    <property type="entry name" value="PROTEIN BATD"/>
    <property type="match status" value="1"/>
</dbReference>
<sequence>MIRFIFFALLFVSAAVQAATAHVIATVSQNPVYVGRAFTLTVTADASISASEFDSSSLLRQHFVVGQTSTSRQMSDVNGTTKRQTQWVTTLLVQQPGDYQIPAFSIAGNSTQPITIHAIAYHGQNPVQQQVKIETQINHSSAWVDQSLLYTAKILVATSLSNADFNAPTAKGAKISQVGQDQQQVEVIDGRRYRTLTRHWLITPQHAGHLTVHGPRLTGDAGVIDPTFGLSEQPVAVQGKAIDITVQPQPTGFTQPWLSAERLTIEDDISPEHGPYQSGQALTRTITITAQGANTAQLPQLNFTYPKHVRVYPEKPSDHLFIKDGKIYAQRVYSIALIPTQAGKVVIPGQTITWWDTHDAKQQRSTITPLTLTVQSSSQVAGNSQINDHPTVSSNSDAGNTKGSGSIVWPTLWGMTLLLWFIREGWIYREKRREQRDVDTLQPQPQGDNWQAFANAAKAHQPKPAEHYLRRYLQQQSSEQQARFKPLLAELAALAWQPQNDEEPWDGQTFLARALALSRAKSSTSKRDFIEPLNP</sequence>
<dbReference type="InterPro" id="IPR025738">
    <property type="entry name" value="BatD"/>
</dbReference>
<dbReference type="Proteomes" id="UP001629953">
    <property type="component" value="Unassembled WGS sequence"/>
</dbReference>
<accession>A0ABW9G3M4</accession>
<feature type="signal peptide" evidence="2">
    <location>
        <begin position="1"/>
        <end position="18"/>
    </location>
</feature>
<evidence type="ECO:0000313" key="3">
    <source>
        <dbReference type="EMBL" id="MFM2483633.1"/>
    </source>
</evidence>
<reference evidence="3 4" key="1">
    <citation type="journal article" date="2013" name="Int. J. Syst. Evol. Microbiol.">
        <title>Celerinatantimonas yamalensis sp. nov., a cold-adapted diazotrophic bacterium from a cold permafrost brine.</title>
        <authorList>
            <person name="Shcherbakova V."/>
            <person name="Chuvilskaya N."/>
            <person name="Rivkina E."/>
            <person name="Demidov N."/>
            <person name="Uchaeva V."/>
            <person name="Suetin S."/>
            <person name="Suzina N."/>
            <person name="Gilichinsky D."/>
        </authorList>
    </citation>
    <scope>NUCLEOTIDE SEQUENCE [LARGE SCALE GENOMIC DNA]</scope>
    <source>
        <strain evidence="3 4">C7</strain>
    </source>
</reference>
<evidence type="ECO:0000256" key="1">
    <source>
        <dbReference type="SAM" id="MobiDB-lite"/>
    </source>
</evidence>
<dbReference type="Pfam" id="PF13584">
    <property type="entry name" value="BatD"/>
    <property type="match status" value="2"/>
</dbReference>
<dbReference type="PANTHER" id="PTHR40940">
    <property type="entry name" value="PROTEIN BATD-RELATED"/>
    <property type="match status" value="1"/>
</dbReference>
<keyword evidence="4" id="KW-1185">Reference proteome</keyword>
<keyword evidence="2" id="KW-0732">Signal</keyword>
<feature type="chain" id="PRO_5045617350" evidence="2">
    <location>
        <begin position="19"/>
        <end position="535"/>
    </location>
</feature>
<gene>
    <name evidence="3" type="ORF">ABUE30_00825</name>
</gene>